<dbReference type="Pfam" id="PF00672">
    <property type="entry name" value="HAMP"/>
    <property type="match status" value="1"/>
</dbReference>
<protein>
    <submittedName>
        <fullName evidence="10">Histidine kinase</fullName>
    </submittedName>
</protein>
<dbReference type="InterPro" id="IPR003660">
    <property type="entry name" value="HAMP_dom"/>
</dbReference>
<dbReference type="InterPro" id="IPR036890">
    <property type="entry name" value="HATPase_C_sf"/>
</dbReference>
<evidence type="ECO:0000256" key="3">
    <source>
        <dbReference type="ARBA" id="ARBA00022553"/>
    </source>
</evidence>
<accession>A0A9X2I5Q4</accession>
<dbReference type="Proteomes" id="UP001139150">
    <property type="component" value="Unassembled WGS sequence"/>
</dbReference>
<dbReference type="SUPFAM" id="SSF158472">
    <property type="entry name" value="HAMP domain-like"/>
    <property type="match status" value="1"/>
</dbReference>
<feature type="transmembrane region" description="Helical" evidence="8">
    <location>
        <begin position="298"/>
        <end position="318"/>
    </location>
</feature>
<keyword evidence="8" id="KW-1133">Transmembrane helix</keyword>
<evidence type="ECO:0000256" key="2">
    <source>
        <dbReference type="ARBA" id="ARBA00022475"/>
    </source>
</evidence>
<dbReference type="RefSeq" id="WP_250097367.1">
    <property type="nucleotide sequence ID" value="NZ_JAKRYL010000016.1"/>
</dbReference>
<keyword evidence="3" id="KW-0597">Phosphoprotein</keyword>
<dbReference type="EMBL" id="JAKRYL010000016">
    <property type="protein sequence ID" value="MCL7748477.1"/>
    <property type="molecule type" value="Genomic_DNA"/>
</dbReference>
<feature type="coiled-coil region" evidence="7">
    <location>
        <begin position="361"/>
        <end position="400"/>
    </location>
</feature>
<evidence type="ECO:0000313" key="11">
    <source>
        <dbReference type="Proteomes" id="UP001139150"/>
    </source>
</evidence>
<dbReference type="AlphaFoldDB" id="A0A9X2I5Q4"/>
<keyword evidence="6 8" id="KW-0472">Membrane</keyword>
<dbReference type="InterPro" id="IPR003594">
    <property type="entry name" value="HATPase_dom"/>
</dbReference>
<evidence type="ECO:0000256" key="7">
    <source>
        <dbReference type="SAM" id="Coils"/>
    </source>
</evidence>
<keyword evidence="5 10" id="KW-0418">Kinase</keyword>
<dbReference type="PROSITE" id="PS50885">
    <property type="entry name" value="HAMP"/>
    <property type="match status" value="1"/>
</dbReference>
<gene>
    <name evidence="10" type="ORF">MF646_15215</name>
</gene>
<sequence length="600" mass="68852">MKDLFYKLHQQLSIKTKLIVAFFTVALLSVFLMASISYVNYTQSVKHDFYRLSNEATLRLNQHIEFYMVQLGKSTSSLLTGDLLQSWMKNEREFSTSEIDSIQNELRKNIALNYPEIVGMFLVTTDLKVLEMTNLPLSGNHSYTGEPWYSNSFHHDIRVLPTHIINYPIVNDVRVVSIEVPVYSIVTLELLGKLVIDLELNELERIFDNANLVSEGSFFAISEDDLIVYHENYDWLGISRSETDLVEFNLSSEEKASIQNVYGQRQLVSISKSESTGWTFVYTVPLDKMASAMQNTPNIILITLLIIVVSIVIIVPWITNRFVKPILDLKQFMLRVEKGDLHVRAPEMSGNDEIFHLNRSFNNMVEQIDELLSNVTSLELREANLLLREKEAIIQALQNQIDPHFLYNSLDIIKSIAYMEDVSQIVTMSRNLADFYRYTAKNVTKVVTLREELEHLKHYLALIQVRFPVTFHSQINVDDKFLECTVIKLMIQPLVENAIKYAIEPNDGKGSIIVSAHDEDGELVIKITNTGLKIDDKKIEILNRKISSITDNVHEEYRKQQSLGIANVHCRIVLKYGKQYGVSIAANHDEETVVFVRLPI</sequence>
<evidence type="ECO:0000256" key="4">
    <source>
        <dbReference type="ARBA" id="ARBA00022679"/>
    </source>
</evidence>
<dbReference type="InterPro" id="IPR010559">
    <property type="entry name" value="Sig_transdc_His_kin_internal"/>
</dbReference>
<dbReference type="Gene3D" id="3.30.565.10">
    <property type="entry name" value="Histidine kinase-like ATPase, C-terminal domain"/>
    <property type="match status" value="1"/>
</dbReference>
<keyword evidence="4" id="KW-0808">Transferase</keyword>
<keyword evidence="2" id="KW-1003">Cell membrane</keyword>
<keyword evidence="7" id="KW-0175">Coiled coil</keyword>
<keyword evidence="8" id="KW-0812">Transmembrane</keyword>
<comment type="caution">
    <text evidence="10">The sequence shown here is derived from an EMBL/GenBank/DDBJ whole genome shotgun (WGS) entry which is preliminary data.</text>
</comment>
<keyword evidence="11" id="KW-1185">Reference proteome</keyword>
<evidence type="ECO:0000256" key="8">
    <source>
        <dbReference type="SAM" id="Phobius"/>
    </source>
</evidence>
<evidence type="ECO:0000256" key="1">
    <source>
        <dbReference type="ARBA" id="ARBA00004651"/>
    </source>
</evidence>
<dbReference type="SUPFAM" id="SSF55874">
    <property type="entry name" value="ATPase domain of HSP90 chaperone/DNA topoisomerase II/histidine kinase"/>
    <property type="match status" value="1"/>
</dbReference>
<dbReference type="Gene3D" id="3.30.450.20">
    <property type="entry name" value="PAS domain"/>
    <property type="match status" value="1"/>
</dbReference>
<reference evidence="10" key="1">
    <citation type="submission" date="2022-02" db="EMBL/GenBank/DDBJ databases">
        <title>Halalkalibacter sp. nov. isolated from Lonar Lake, India.</title>
        <authorList>
            <person name="Joshi A."/>
            <person name="Thite S."/>
            <person name="Lodha T."/>
        </authorList>
    </citation>
    <scope>NUCLEOTIDE SEQUENCE</scope>
    <source>
        <strain evidence="10">MEB205</strain>
    </source>
</reference>
<dbReference type="SMART" id="SM00304">
    <property type="entry name" value="HAMP"/>
    <property type="match status" value="1"/>
</dbReference>
<dbReference type="Pfam" id="PF06580">
    <property type="entry name" value="His_kinase"/>
    <property type="match status" value="1"/>
</dbReference>
<evidence type="ECO:0000259" key="9">
    <source>
        <dbReference type="PROSITE" id="PS50885"/>
    </source>
</evidence>
<evidence type="ECO:0000256" key="5">
    <source>
        <dbReference type="ARBA" id="ARBA00022777"/>
    </source>
</evidence>
<dbReference type="PANTHER" id="PTHR34220:SF7">
    <property type="entry name" value="SENSOR HISTIDINE KINASE YPDA"/>
    <property type="match status" value="1"/>
</dbReference>
<evidence type="ECO:0000313" key="10">
    <source>
        <dbReference type="EMBL" id="MCL7748477.1"/>
    </source>
</evidence>
<dbReference type="GO" id="GO:0000155">
    <property type="term" value="F:phosphorelay sensor kinase activity"/>
    <property type="evidence" value="ECO:0007669"/>
    <property type="project" value="InterPro"/>
</dbReference>
<feature type="transmembrane region" description="Helical" evidence="8">
    <location>
        <begin position="20"/>
        <end position="41"/>
    </location>
</feature>
<feature type="domain" description="HAMP" evidence="9">
    <location>
        <begin position="320"/>
        <end position="373"/>
    </location>
</feature>
<organism evidence="10 11">
    <name type="scientific">Halalkalibacter alkaliphilus</name>
    <dbReference type="NCBI Taxonomy" id="2917993"/>
    <lineage>
        <taxon>Bacteria</taxon>
        <taxon>Bacillati</taxon>
        <taxon>Bacillota</taxon>
        <taxon>Bacilli</taxon>
        <taxon>Bacillales</taxon>
        <taxon>Bacillaceae</taxon>
        <taxon>Halalkalibacter</taxon>
    </lineage>
</organism>
<name>A0A9X2I5Q4_9BACI</name>
<proteinExistence type="predicted"/>
<dbReference type="InterPro" id="IPR050640">
    <property type="entry name" value="Bact_2-comp_sensor_kinase"/>
</dbReference>
<dbReference type="Pfam" id="PF02518">
    <property type="entry name" value="HATPase_c"/>
    <property type="match status" value="1"/>
</dbReference>
<dbReference type="GO" id="GO:0005886">
    <property type="term" value="C:plasma membrane"/>
    <property type="evidence" value="ECO:0007669"/>
    <property type="project" value="UniProtKB-SubCell"/>
</dbReference>
<comment type="subcellular location">
    <subcellularLocation>
        <location evidence="1">Cell membrane</location>
        <topology evidence="1">Multi-pass membrane protein</topology>
    </subcellularLocation>
</comment>
<dbReference type="PANTHER" id="PTHR34220">
    <property type="entry name" value="SENSOR HISTIDINE KINASE YPDA"/>
    <property type="match status" value="1"/>
</dbReference>
<evidence type="ECO:0000256" key="6">
    <source>
        <dbReference type="ARBA" id="ARBA00023136"/>
    </source>
</evidence>
<dbReference type="CDD" id="cd06225">
    <property type="entry name" value="HAMP"/>
    <property type="match status" value="1"/>
</dbReference>
<dbReference type="Gene3D" id="6.10.340.10">
    <property type="match status" value="1"/>
</dbReference>